<dbReference type="CDD" id="cd00761">
    <property type="entry name" value="Glyco_tranf_GTA_type"/>
    <property type="match status" value="1"/>
</dbReference>
<dbReference type="Gene3D" id="3.40.50.150">
    <property type="entry name" value="Vaccinia Virus protein VP39"/>
    <property type="match status" value="1"/>
</dbReference>
<gene>
    <name evidence="3" type="ORF">COT12_02825</name>
</gene>
<name>A0A2M6YBM9_9BACT</name>
<dbReference type="Pfam" id="PF13489">
    <property type="entry name" value="Methyltransf_23"/>
    <property type="match status" value="1"/>
</dbReference>
<dbReference type="InterPro" id="IPR001173">
    <property type="entry name" value="Glyco_trans_2-like"/>
</dbReference>
<evidence type="ECO:0000313" key="3">
    <source>
        <dbReference type="EMBL" id="PIU24106.1"/>
    </source>
</evidence>
<feature type="compositionally biased region" description="Basic and acidic residues" evidence="1">
    <location>
        <begin position="1"/>
        <end position="17"/>
    </location>
</feature>
<dbReference type="SUPFAM" id="SSF53448">
    <property type="entry name" value="Nucleotide-diphospho-sugar transferases"/>
    <property type="match status" value="1"/>
</dbReference>
<feature type="region of interest" description="Disordered" evidence="1">
    <location>
        <begin position="1"/>
        <end position="28"/>
    </location>
</feature>
<dbReference type="InterPro" id="IPR029044">
    <property type="entry name" value="Nucleotide-diphossugar_trans"/>
</dbReference>
<proteinExistence type="predicted"/>
<evidence type="ECO:0000313" key="4">
    <source>
        <dbReference type="Proteomes" id="UP000229896"/>
    </source>
</evidence>
<dbReference type="PANTHER" id="PTHR43685:SF11">
    <property type="entry name" value="GLYCOSYLTRANSFERASE TAGX-RELATED"/>
    <property type="match status" value="1"/>
</dbReference>
<accession>A0A2M6YBM9</accession>
<dbReference type="Proteomes" id="UP000229896">
    <property type="component" value="Unassembled WGS sequence"/>
</dbReference>
<evidence type="ECO:0000259" key="2">
    <source>
        <dbReference type="Pfam" id="PF00535"/>
    </source>
</evidence>
<dbReference type="InterPro" id="IPR050834">
    <property type="entry name" value="Glycosyltransf_2"/>
</dbReference>
<evidence type="ECO:0000256" key="1">
    <source>
        <dbReference type="SAM" id="MobiDB-lite"/>
    </source>
</evidence>
<reference evidence="4" key="1">
    <citation type="submission" date="2017-09" db="EMBL/GenBank/DDBJ databases">
        <title>Depth-based differentiation of microbial function through sediment-hosted aquifers and enrichment of novel symbionts in the deep terrestrial subsurface.</title>
        <authorList>
            <person name="Probst A.J."/>
            <person name="Ladd B."/>
            <person name="Jarett J.K."/>
            <person name="Geller-Mcgrath D.E."/>
            <person name="Sieber C.M.K."/>
            <person name="Emerson J.B."/>
            <person name="Anantharaman K."/>
            <person name="Thomas B.C."/>
            <person name="Malmstrom R."/>
            <person name="Stieglmeier M."/>
            <person name="Klingl A."/>
            <person name="Woyke T."/>
            <person name="Ryan C.M."/>
            <person name="Banfield J.F."/>
        </authorList>
    </citation>
    <scope>NUCLEOTIDE SEQUENCE [LARGE SCALE GENOMIC DNA]</scope>
</reference>
<dbReference type="SUPFAM" id="SSF53335">
    <property type="entry name" value="S-adenosyl-L-methionine-dependent methyltransferases"/>
    <property type="match status" value="1"/>
</dbReference>
<dbReference type="Gene3D" id="3.90.550.10">
    <property type="entry name" value="Spore Coat Polysaccharide Biosynthesis Protein SpsA, Chain A"/>
    <property type="match status" value="1"/>
</dbReference>
<dbReference type="CDD" id="cd02440">
    <property type="entry name" value="AdoMet_MTases"/>
    <property type="match status" value="1"/>
</dbReference>
<sequence length="607" mass="70175">MAGDCREGIANHREKLKSNQMKSKIKTSNRGKSTARLLFSILIPAYKSADIIGETIESILNQTIKNFELIIVDDCSPDDTEKVIKKYQKNDKRIKYFRNEKNLGYSGNLERCRQLAGGKYIYLMGNDDVLSPQALEKTLNAFKMDNDVGVVTRPYYWFENDDINLAVRAVKPLDENEDRLISSNEDSEVFEKVIESVGQLSALAYRREWMDLPIHEDIFPAHIYPFMSIFKKHKAVFLSDYILAVRILSSQTRSLSSIYNPSPTFTWIRMFKTVFAGKGYRQQRKWGIDFIARNYEGLVQIRNYARYRQFLYEVWLLIKYRWENIFELNFWFFFLGLAILPRSIIIPMVDWYKSKLNSRRLNDIHLFIGDSNSDEKYSQKYYVETGMSGFEKDNRMDHAGIIEYGKIKTKDSVLEIGCGLGVLLSKIDAKRKVGLESNEFSVNSCKKKGLNVRQHSNVYKLPFKKSEFDVVIMNEVIEHIPNPPAAVEEAARVLSKKGKLIITTPNKSFLVKNLAETHCSEMTFSELKNLLEENGFAIKKHLVRGLSIWDFVGRKFVFPLGKKLMKIKNLSNSVGDIREKIDQSKMSHFRNSRIGSGCQQLVVAEKK</sequence>
<organism evidence="3 4">
    <name type="scientific">Candidatus Berkelbacteria bacterium CG08_land_8_20_14_0_20_39_8</name>
    <dbReference type="NCBI Taxonomy" id="1974511"/>
    <lineage>
        <taxon>Bacteria</taxon>
        <taxon>Candidatus Berkelbacteria</taxon>
    </lineage>
</organism>
<dbReference type="PANTHER" id="PTHR43685">
    <property type="entry name" value="GLYCOSYLTRANSFERASE"/>
    <property type="match status" value="1"/>
</dbReference>
<protein>
    <recommendedName>
        <fullName evidence="2">Glycosyltransferase 2-like domain-containing protein</fullName>
    </recommendedName>
</protein>
<dbReference type="EMBL" id="PEXI01000089">
    <property type="protein sequence ID" value="PIU24106.1"/>
    <property type="molecule type" value="Genomic_DNA"/>
</dbReference>
<dbReference type="AlphaFoldDB" id="A0A2M6YBM9"/>
<feature type="domain" description="Glycosyltransferase 2-like" evidence="2">
    <location>
        <begin position="40"/>
        <end position="165"/>
    </location>
</feature>
<dbReference type="Pfam" id="PF00535">
    <property type="entry name" value="Glycos_transf_2"/>
    <property type="match status" value="1"/>
</dbReference>
<dbReference type="InterPro" id="IPR029063">
    <property type="entry name" value="SAM-dependent_MTases_sf"/>
</dbReference>
<comment type="caution">
    <text evidence="3">The sequence shown here is derived from an EMBL/GenBank/DDBJ whole genome shotgun (WGS) entry which is preliminary data.</text>
</comment>